<dbReference type="AlphaFoldDB" id="A0A2H1C7I7"/>
<evidence type="ECO:0000313" key="2">
    <source>
        <dbReference type="EMBL" id="THD23025.1"/>
    </source>
</evidence>
<dbReference type="PANTHER" id="PTHR10536">
    <property type="entry name" value="DNA PRIMASE SMALL SUBUNIT"/>
    <property type="match status" value="1"/>
</dbReference>
<comment type="similarity">
    <text evidence="1">Belongs to the eukaryotic-type primase small subunit family.</text>
</comment>
<sequence length="212" mass="23735">MPRFANYCSTKQGQDLFGVPARLDKILSNLPEELGLIRESVASDWLSNPSDGTVEVSIRRWNTLRAFLTERGRMNVLKQLVLTYTYPRLDVNVSTSLNHLLKSPFCIHPKTGHVCIPFDPRYVDSLEPFSAPTLPQLIDELGVRTGQETMGSIEGEAGKHLLAYKRTSLKSSVEYFEEFVKRLAPSDETERPLQSAEAVANGKDVPLTVPVF</sequence>
<gene>
    <name evidence="2" type="ORF">D915_006353</name>
</gene>
<dbReference type="SUPFAM" id="SSF56747">
    <property type="entry name" value="Prim-pol domain"/>
    <property type="match status" value="1"/>
</dbReference>
<dbReference type="Proteomes" id="UP000230066">
    <property type="component" value="Unassembled WGS sequence"/>
</dbReference>
<evidence type="ECO:0000256" key="1">
    <source>
        <dbReference type="ARBA" id="ARBA00009762"/>
    </source>
</evidence>
<dbReference type="InterPro" id="IPR002755">
    <property type="entry name" value="DNA_primase_S"/>
</dbReference>
<dbReference type="GO" id="GO:0003899">
    <property type="term" value="F:DNA-directed RNA polymerase activity"/>
    <property type="evidence" value="ECO:0007669"/>
    <property type="project" value="InterPro"/>
</dbReference>
<dbReference type="GO" id="GO:0006269">
    <property type="term" value="P:DNA replication, synthesis of primer"/>
    <property type="evidence" value="ECO:0007669"/>
    <property type="project" value="InterPro"/>
</dbReference>
<protein>
    <submittedName>
        <fullName evidence="2">DNA primase</fullName>
    </submittedName>
</protein>
<dbReference type="EMBL" id="JXXN02002384">
    <property type="protein sequence ID" value="THD23025.1"/>
    <property type="molecule type" value="Genomic_DNA"/>
</dbReference>
<proteinExistence type="inferred from homology"/>
<accession>A0A2H1C7I7</accession>
<comment type="caution">
    <text evidence="2">The sequence shown here is derived from an EMBL/GenBank/DDBJ whole genome shotgun (WGS) entry which is preliminary data.</text>
</comment>
<organism evidence="2 3">
    <name type="scientific">Fasciola hepatica</name>
    <name type="common">Liver fluke</name>
    <dbReference type="NCBI Taxonomy" id="6192"/>
    <lineage>
        <taxon>Eukaryota</taxon>
        <taxon>Metazoa</taxon>
        <taxon>Spiralia</taxon>
        <taxon>Lophotrochozoa</taxon>
        <taxon>Platyhelminthes</taxon>
        <taxon>Trematoda</taxon>
        <taxon>Digenea</taxon>
        <taxon>Plagiorchiida</taxon>
        <taxon>Echinostomata</taxon>
        <taxon>Echinostomatoidea</taxon>
        <taxon>Fasciolidae</taxon>
        <taxon>Fasciola</taxon>
    </lineage>
</organism>
<dbReference type="Pfam" id="PF01896">
    <property type="entry name" value="DNA_primase_S"/>
    <property type="match status" value="1"/>
</dbReference>
<reference evidence="2" key="1">
    <citation type="submission" date="2019-03" db="EMBL/GenBank/DDBJ databases">
        <title>Improved annotation for the trematode Fasciola hepatica.</title>
        <authorList>
            <person name="Choi Y.-J."/>
            <person name="Martin J."/>
            <person name="Mitreva M."/>
        </authorList>
    </citation>
    <scope>NUCLEOTIDE SEQUENCE [LARGE SCALE GENOMIC DNA]</scope>
</reference>
<dbReference type="Gene3D" id="3.90.920.10">
    <property type="entry name" value="DNA primase, PRIM domain"/>
    <property type="match status" value="1"/>
</dbReference>
<evidence type="ECO:0000313" key="3">
    <source>
        <dbReference type="Proteomes" id="UP000230066"/>
    </source>
</evidence>
<keyword evidence="3" id="KW-1185">Reference proteome</keyword>
<name>A0A2H1C7I7_FASHE</name>